<accession>A0A7W6J9J1</accession>
<keyword evidence="3" id="KW-1185">Reference proteome</keyword>
<feature type="region of interest" description="Disordered" evidence="1">
    <location>
        <begin position="1"/>
        <end position="60"/>
    </location>
</feature>
<evidence type="ECO:0000256" key="1">
    <source>
        <dbReference type="SAM" id="MobiDB-lite"/>
    </source>
</evidence>
<evidence type="ECO:0000313" key="3">
    <source>
        <dbReference type="Proteomes" id="UP000528286"/>
    </source>
</evidence>
<organism evidence="2 3">
    <name type="scientific">Gellertiella hungarica</name>
    <dbReference type="NCBI Taxonomy" id="1572859"/>
    <lineage>
        <taxon>Bacteria</taxon>
        <taxon>Pseudomonadati</taxon>
        <taxon>Pseudomonadota</taxon>
        <taxon>Alphaproteobacteria</taxon>
        <taxon>Hyphomicrobiales</taxon>
        <taxon>Rhizobiaceae</taxon>
        <taxon>Gellertiella</taxon>
    </lineage>
</organism>
<dbReference type="RefSeq" id="WP_183367640.1">
    <property type="nucleotide sequence ID" value="NZ_JACIEZ010000009.1"/>
</dbReference>
<evidence type="ECO:0000313" key="2">
    <source>
        <dbReference type="EMBL" id="MBB4066363.1"/>
    </source>
</evidence>
<sequence length="81" mass="8682">MKAPKATLSRMMDDRSTRKGVAGPADDGMSERAAPHPADTHFPPRSPEGVFGMLKRSGPPLSLEEMDRAIAAELASRHAGR</sequence>
<dbReference type="EMBL" id="JACIEZ010000009">
    <property type="protein sequence ID" value="MBB4066363.1"/>
    <property type="molecule type" value="Genomic_DNA"/>
</dbReference>
<dbReference type="Proteomes" id="UP000528286">
    <property type="component" value="Unassembled WGS sequence"/>
</dbReference>
<protein>
    <submittedName>
        <fullName evidence="2">Uncharacterized protein</fullName>
    </submittedName>
</protein>
<name>A0A7W6J9J1_9HYPH</name>
<proteinExistence type="predicted"/>
<gene>
    <name evidence="2" type="ORF">GGR23_003578</name>
</gene>
<reference evidence="2 3" key="1">
    <citation type="submission" date="2020-08" db="EMBL/GenBank/DDBJ databases">
        <title>Genomic Encyclopedia of Type Strains, Phase IV (KMG-IV): sequencing the most valuable type-strain genomes for metagenomic binning, comparative biology and taxonomic classification.</title>
        <authorList>
            <person name="Goeker M."/>
        </authorList>
    </citation>
    <scope>NUCLEOTIDE SEQUENCE [LARGE SCALE GENOMIC DNA]</scope>
    <source>
        <strain evidence="2 3">DSM 29853</strain>
    </source>
</reference>
<comment type="caution">
    <text evidence="2">The sequence shown here is derived from an EMBL/GenBank/DDBJ whole genome shotgun (WGS) entry which is preliminary data.</text>
</comment>
<dbReference type="AlphaFoldDB" id="A0A7W6J9J1"/>